<protein>
    <submittedName>
        <fullName evidence="1">Uncharacterized protein</fullName>
    </submittedName>
</protein>
<gene>
    <name evidence="1" type="ORF">ANME2D_02464</name>
</gene>
<dbReference type="AlphaFoldDB" id="A0A062V1K9"/>
<dbReference type="Proteomes" id="UP000027153">
    <property type="component" value="Unassembled WGS sequence"/>
</dbReference>
<keyword evidence="2" id="KW-1185">Reference proteome</keyword>
<reference evidence="1 2" key="1">
    <citation type="journal article" date="2013" name="Nature">
        <title>Anaerobic oxidation of methane coupled to nitrate reduction in a novel archaeal lineage.</title>
        <authorList>
            <person name="Haroon M.F."/>
            <person name="Hu S."/>
            <person name="Shi Y."/>
            <person name="Imelfort M."/>
            <person name="Keller J."/>
            <person name="Hugenholtz P."/>
            <person name="Yuan Z."/>
            <person name="Tyson G.W."/>
        </authorList>
    </citation>
    <scope>NUCLEOTIDE SEQUENCE [LARGE SCALE GENOMIC DNA]</scope>
    <source>
        <strain evidence="1 2">ANME-2d</strain>
    </source>
</reference>
<evidence type="ECO:0000313" key="2">
    <source>
        <dbReference type="Proteomes" id="UP000027153"/>
    </source>
</evidence>
<evidence type="ECO:0000313" key="1">
    <source>
        <dbReference type="EMBL" id="KCZ71262.1"/>
    </source>
</evidence>
<sequence length="95" mass="11205">MYYAPFREILRGPMHNGRQLDESEIGYLPEEFQDNFDKQDEIAFFLRCGKIRELDHDRTLAGMYYKKTGNPYIPSEVRTSVCYVTFRNSLDAVLI</sequence>
<name>A0A062V1K9_9EURY</name>
<dbReference type="RefSeq" id="WP_048092021.1">
    <property type="nucleotide sequence ID" value="NZ_JMIY01000006.1"/>
</dbReference>
<accession>A0A062V1K9</accession>
<proteinExistence type="predicted"/>
<dbReference type="EMBL" id="JMIY01000006">
    <property type="protein sequence ID" value="KCZ71262.1"/>
    <property type="molecule type" value="Genomic_DNA"/>
</dbReference>
<comment type="caution">
    <text evidence="1">The sequence shown here is derived from an EMBL/GenBank/DDBJ whole genome shotgun (WGS) entry which is preliminary data.</text>
</comment>
<organism evidence="1 2">
    <name type="scientific">Candidatus Methanoperedens nitratireducens</name>
    <dbReference type="NCBI Taxonomy" id="1392998"/>
    <lineage>
        <taxon>Archaea</taxon>
        <taxon>Methanobacteriati</taxon>
        <taxon>Methanobacteriota</taxon>
        <taxon>Stenosarchaea group</taxon>
        <taxon>Methanomicrobia</taxon>
        <taxon>Methanosarcinales</taxon>
        <taxon>ANME-2 cluster</taxon>
        <taxon>Candidatus Methanoperedentaceae</taxon>
        <taxon>Candidatus Methanoperedens</taxon>
    </lineage>
</organism>